<feature type="transmembrane region" description="Helical" evidence="2">
    <location>
        <begin position="47"/>
        <end position="70"/>
    </location>
</feature>
<keyword evidence="5" id="KW-1185">Reference proteome</keyword>
<dbReference type="EMBL" id="JAAGOA010000019">
    <property type="protein sequence ID" value="NEE03150.1"/>
    <property type="molecule type" value="Genomic_DNA"/>
</dbReference>
<keyword evidence="2" id="KW-0812">Transmembrane</keyword>
<proteinExistence type="predicted"/>
<dbReference type="PANTHER" id="PTHR43358">
    <property type="entry name" value="ALPHA/BETA-HYDROLASE"/>
    <property type="match status" value="1"/>
</dbReference>
<evidence type="ECO:0000259" key="3">
    <source>
        <dbReference type="Pfam" id="PF12697"/>
    </source>
</evidence>
<evidence type="ECO:0000313" key="4">
    <source>
        <dbReference type="EMBL" id="NEE03150.1"/>
    </source>
</evidence>
<comment type="caution">
    <text evidence="4">The sequence shown here is derived from an EMBL/GenBank/DDBJ whole genome shotgun (WGS) entry which is preliminary data.</text>
</comment>
<organism evidence="4 5">
    <name type="scientific">Phytoactinopolyspora halotolerans</name>
    <dbReference type="NCBI Taxonomy" id="1981512"/>
    <lineage>
        <taxon>Bacteria</taxon>
        <taxon>Bacillati</taxon>
        <taxon>Actinomycetota</taxon>
        <taxon>Actinomycetes</taxon>
        <taxon>Jiangellales</taxon>
        <taxon>Jiangellaceae</taxon>
        <taxon>Phytoactinopolyspora</taxon>
    </lineage>
</organism>
<evidence type="ECO:0000256" key="2">
    <source>
        <dbReference type="SAM" id="Phobius"/>
    </source>
</evidence>
<dbReference type="Gene3D" id="3.40.50.1820">
    <property type="entry name" value="alpha/beta hydrolase"/>
    <property type="match status" value="1"/>
</dbReference>
<protein>
    <submittedName>
        <fullName evidence="4">Alpha/beta hydrolase</fullName>
    </submittedName>
</protein>
<keyword evidence="4" id="KW-0378">Hydrolase</keyword>
<dbReference type="InterPro" id="IPR052920">
    <property type="entry name" value="DNA-binding_regulatory"/>
</dbReference>
<dbReference type="InterPro" id="IPR029058">
    <property type="entry name" value="AB_hydrolase_fold"/>
</dbReference>
<accession>A0A6L9SGD1</accession>
<keyword evidence="2" id="KW-0472">Membrane</keyword>
<keyword evidence="2" id="KW-1133">Transmembrane helix</keyword>
<sequence>MTDEKLASRRRSAHSTRSGAALRAATGTITDGTITDDLPTRRWPKRVGIAAASVAGVVSATTAAGGWYYASELLLVDTSPTEYPVEVLDVSDTTVTLTGGEADEPGLVGLEWPGGYARLGPQITRSGRQVTRELIPYPDVPAVGIRARTSFYAAPFDLAGFGKVSELHVDEVSYPGPLGSYPATYVPGDSNRWIVHVHGRGGNRAESFRLLASLHALGHPQLSIAYRNDDDAPADPDGEYGLGWTESDDLAAAIDYVRAHGADDVVLVGYSMGGAIVGNYLRTRGAAGVAGVIYDSPALSWSDILVFQSRARNLPSFAATIAGAVVRLRTGIDLAAMDQVRHADALAVPVLLFHGSADATVPVTSSDAFARARPDLITYVRPEGAGHVRSWNVDPAAYEHAAADFLRNLP</sequence>
<dbReference type="SUPFAM" id="SSF53474">
    <property type="entry name" value="alpha/beta-Hydrolases"/>
    <property type="match status" value="1"/>
</dbReference>
<dbReference type="InterPro" id="IPR000073">
    <property type="entry name" value="AB_hydrolase_1"/>
</dbReference>
<dbReference type="Proteomes" id="UP000475214">
    <property type="component" value="Unassembled WGS sequence"/>
</dbReference>
<name>A0A6L9SGD1_9ACTN</name>
<evidence type="ECO:0000313" key="5">
    <source>
        <dbReference type="Proteomes" id="UP000475214"/>
    </source>
</evidence>
<dbReference type="RefSeq" id="WP_163742457.1">
    <property type="nucleotide sequence ID" value="NZ_JAAGOA010000019.1"/>
</dbReference>
<evidence type="ECO:0000256" key="1">
    <source>
        <dbReference type="SAM" id="MobiDB-lite"/>
    </source>
</evidence>
<dbReference type="AlphaFoldDB" id="A0A6L9SGD1"/>
<feature type="domain" description="AB hydrolase-1" evidence="3">
    <location>
        <begin position="194"/>
        <end position="398"/>
    </location>
</feature>
<reference evidence="4 5" key="1">
    <citation type="submission" date="2020-02" db="EMBL/GenBank/DDBJ databases">
        <authorList>
            <person name="Li X.-J."/>
            <person name="Han X.-M."/>
        </authorList>
    </citation>
    <scope>NUCLEOTIDE SEQUENCE [LARGE SCALE GENOMIC DNA]</scope>
    <source>
        <strain evidence="4 5">CCTCC AB 2017055</strain>
    </source>
</reference>
<feature type="compositionally biased region" description="Low complexity" evidence="1">
    <location>
        <begin position="15"/>
        <end position="26"/>
    </location>
</feature>
<dbReference type="GO" id="GO:0016787">
    <property type="term" value="F:hydrolase activity"/>
    <property type="evidence" value="ECO:0007669"/>
    <property type="project" value="UniProtKB-KW"/>
</dbReference>
<gene>
    <name evidence="4" type="ORF">G1H10_23575</name>
</gene>
<dbReference type="Pfam" id="PF12697">
    <property type="entry name" value="Abhydrolase_6"/>
    <property type="match status" value="1"/>
</dbReference>
<dbReference type="PANTHER" id="PTHR43358:SF4">
    <property type="entry name" value="ALPHA_BETA HYDROLASE FOLD-1 DOMAIN-CONTAINING PROTEIN"/>
    <property type="match status" value="1"/>
</dbReference>
<feature type="region of interest" description="Disordered" evidence="1">
    <location>
        <begin position="1"/>
        <end position="26"/>
    </location>
</feature>